<dbReference type="OrthoDB" id="37659at2759"/>
<dbReference type="Pfam" id="PF13561">
    <property type="entry name" value="adh_short_C2"/>
    <property type="match status" value="1"/>
</dbReference>
<proteinExistence type="inferred from homology"/>
<organism evidence="4 5">
    <name type="scientific">Cladophialophora yegresii CBS 114405</name>
    <dbReference type="NCBI Taxonomy" id="1182544"/>
    <lineage>
        <taxon>Eukaryota</taxon>
        <taxon>Fungi</taxon>
        <taxon>Dikarya</taxon>
        <taxon>Ascomycota</taxon>
        <taxon>Pezizomycotina</taxon>
        <taxon>Eurotiomycetes</taxon>
        <taxon>Chaetothyriomycetidae</taxon>
        <taxon>Chaetothyriales</taxon>
        <taxon>Herpotrichiellaceae</taxon>
        <taxon>Cladophialophora</taxon>
    </lineage>
</organism>
<accession>W9VU69</accession>
<dbReference type="Proteomes" id="UP000019473">
    <property type="component" value="Unassembled WGS sequence"/>
</dbReference>
<keyword evidence="2" id="KW-0521">NADP</keyword>
<dbReference type="InterPro" id="IPR020904">
    <property type="entry name" value="Sc_DH/Rdtase_CS"/>
</dbReference>
<dbReference type="GO" id="GO:0006633">
    <property type="term" value="P:fatty acid biosynthetic process"/>
    <property type="evidence" value="ECO:0007669"/>
    <property type="project" value="TreeGrafter"/>
</dbReference>
<dbReference type="SUPFAM" id="SSF51735">
    <property type="entry name" value="NAD(P)-binding Rossmann-fold domains"/>
    <property type="match status" value="1"/>
</dbReference>
<dbReference type="FunFam" id="3.40.50.720:FF:000084">
    <property type="entry name" value="Short-chain dehydrogenase reductase"/>
    <property type="match status" value="1"/>
</dbReference>
<dbReference type="eggNOG" id="KOG0725">
    <property type="taxonomic scope" value="Eukaryota"/>
</dbReference>
<dbReference type="GO" id="GO:0048038">
    <property type="term" value="F:quinone binding"/>
    <property type="evidence" value="ECO:0007669"/>
    <property type="project" value="TreeGrafter"/>
</dbReference>
<dbReference type="PRINTS" id="PR00080">
    <property type="entry name" value="SDRFAMILY"/>
</dbReference>
<keyword evidence="5" id="KW-1185">Reference proteome</keyword>
<dbReference type="InterPro" id="IPR036291">
    <property type="entry name" value="NAD(P)-bd_dom_sf"/>
</dbReference>
<dbReference type="EMBL" id="AMGW01000004">
    <property type="protein sequence ID" value="EXJ59113.1"/>
    <property type="molecule type" value="Genomic_DNA"/>
</dbReference>
<comment type="caution">
    <text evidence="4">The sequence shown here is derived from an EMBL/GenBank/DDBJ whole genome shotgun (WGS) entry which is preliminary data.</text>
</comment>
<dbReference type="GeneID" id="19181121"/>
<evidence type="ECO:0000256" key="2">
    <source>
        <dbReference type="ARBA" id="ARBA00022857"/>
    </source>
</evidence>
<evidence type="ECO:0008006" key="6">
    <source>
        <dbReference type="Google" id="ProtNLM"/>
    </source>
</evidence>
<name>W9VU69_9EURO</name>
<dbReference type="AlphaFoldDB" id="W9VU69"/>
<dbReference type="STRING" id="1182544.W9VU69"/>
<dbReference type="PANTHER" id="PTHR42760">
    <property type="entry name" value="SHORT-CHAIN DEHYDROGENASES/REDUCTASES FAMILY MEMBER"/>
    <property type="match status" value="1"/>
</dbReference>
<dbReference type="VEuPathDB" id="FungiDB:A1O7_06544"/>
<dbReference type="PANTHER" id="PTHR42760:SF133">
    <property type="entry name" value="3-OXOACYL-[ACYL-CARRIER-PROTEIN] REDUCTASE"/>
    <property type="match status" value="1"/>
</dbReference>
<dbReference type="Gene3D" id="3.40.50.720">
    <property type="entry name" value="NAD(P)-binding Rossmann-like Domain"/>
    <property type="match status" value="1"/>
</dbReference>
<dbReference type="InterPro" id="IPR002347">
    <property type="entry name" value="SDR_fam"/>
</dbReference>
<keyword evidence="3" id="KW-0560">Oxidoreductase</keyword>
<protein>
    <recommendedName>
        <fullName evidence="6">3-oxoacyl-[acyl-carrier protein] reductase</fullName>
    </recommendedName>
</protein>
<evidence type="ECO:0000313" key="4">
    <source>
        <dbReference type="EMBL" id="EXJ59113.1"/>
    </source>
</evidence>
<evidence type="ECO:0000256" key="3">
    <source>
        <dbReference type="ARBA" id="ARBA00023002"/>
    </source>
</evidence>
<dbReference type="RefSeq" id="XP_007758736.1">
    <property type="nucleotide sequence ID" value="XM_007760546.1"/>
</dbReference>
<dbReference type="PRINTS" id="PR00081">
    <property type="entry name" value="GDHRDH"/>
</dbReference>
<dbReference type="HOGENOM" id="CLU_010194_1_0_1"/>
<evidence type="ECO:0000256" key="1">
    <source>
        <dbReference type="ARBA" id="ARBA00006484"/>
    </source>
</evidence>
<evidence type="ECO:0000313" key="5">
    <source>
        <dbReference type="Proteomes" id="UP000019473"/>
    </source>
</evidence>
<comment type="similarity">
    <text evidence="1">Belongs to the short-chain dehydrogenases/reductases (SDR) family.</text>
</comment>
<dbReference type="GO" id="GO:0016616">
    <property type="term" value="F:oxidoreductase activity, acting on the CH-OH group of donors, NAD or NADP as acceptor"/>
    <property type="evidence" value="ECO:0007669"/>
    <property type="project" value="TreeGrafter"/>
</dbReference>
<dbReference type="CDD" id="cd05233">
    <property type="entry name" value="SDR_c"/>
    <property type="match status" value="1"/>
</dbReference>
<gene>
    <name evidence="4" type="ORF">A1O7_06544</name>
</gene>
<sequence length="249" mass="26131">MADLKDKVVLVTGTSNGIGAATAQLFLSHGAKVAALDIVDASDSSSSSSDLLNIKCDVSSEESVTAAIKQVLDKWATIDIVCNVAGVMDQFERTGDVSNEMWNRVLNINLHGPFNVMRAAIKYFLTKEAEQKGRIVNVGSLASVKGGTAGVAYTTSKHALLGLSRSTAWMYAKEGIQTNVLLPGGVATEILKNSRAVPDKVGLDTVMPTMATQCGNCDPIDAANAIVFLATAVGLNGSELRIDKGWSVA</sequence>
<reference evidence="4 5" key="1">
    <citation type="submission" date="2013-03" db="EMBL/GenBank/DDBJ databases">
        <title>The Genome Sequence of Cladophialophora yegresii CBS 114405.</title>
        <authorList>
            <consortium name="The Broad Institute Genomics Platform"/>
            <person name="Cuomo C."/>
            <person name="de Hoog S."/>
            <person name="Gorbushina A."/>
            <person name="Walker B."/>
            <person name="Young S.K."/>
            <person name="Zeng Q."/>
            <person name="Gargeya S."/>
            <person name="Fitzgerald M."/>
            <person name="Haas B."/>
            <person name="Abouelleil A."/>
            <person name="Allen A.W."/>
            <person name="Alvarado L."/>
            <person name="Arachchi H.M."/>
            <person name="Berlin A.M."/>
            <person name="Chapman S.B."/>
            <person name="Gainer-Dewar J."/>
            <person name="Goldberg J."/>
            <person name="Griggs A."/>
            <person name="Gujja S."/>
            <person name="Hansen M."/>
            <person name="Howarth C."/>
            <person name="Imamovic A."/>
            <person name="Ireland A."/>
            <person name="Larimer J."/>
            <person name="McCowan C."/>
            <person name="Murphy C."/>
            <person name="Pearson M."/>
            <person name="Poon T.W."/>
            <person name="Priest M."/>
            <person name="Roberts A."/>
            <person name="Saif S."/>
            <person name="Shea T."/>
            <person name="Sisk P."/>
            <person name="Sykes S."/>
            <person name="Wortman J."/>
            <person name="Nusbaum C."/>
            <person name="Birren B."/>
        </authorList>
    </citation>
    <scope>NUCLEOTIDE SEQUENCE [LARGE SCALE GENOMIC DNA]</scope>
    <source>
        <strain evidence="4 5">CBS 114405</strain>
    </source>
</reference>
<dbReference type="PROSITE" id="PS00061">
    <property type="entry name" value="ADH_SHORT"/>
    <property type="match status" value="1"/>
</dbReference>